<keyword evidence="2 7" id="KW-0963">Cytoplasm</keyword>
<dbReference type="OrthoDB" id="5292279at2"/>
<dbReference type="PIRSF" id="PIRSF001357">
    <property type="entry name" value="DeoC"/>
    <property type="match status" value="1"/>
</dbReference>
<dbReference type="PANTHER" id="PTHR10889">
    <property type="entry name" value="DEOXYRIBOSE-PHOSPHATE ALDOLASE"/>
    <property type="match status" value="1"/>
</dbReference>
<evidence type="ECO:0000256" key="7">
    <source>
        <dbReference type="HAMAP-Rule" id="MF_00114"/>
    </source>
</evidence>
<evidence type="ECO:0000256" key="4">
    <source>
        <dbReference type="ARBA" id="ARBA00023270"/>
    </source>
</evidence>
<evidence type="ECO:0000313" key="8">
    <source>
        <dbReference type="EMBL" id="SMF65175.1"/>
    </source>
</evidence>
<feature type="active site" description="Proton donor/acceptor" evidence="7">
    <location>
        <position position="186"/>
    </location>
</feature>
<evidence type="ECO:0000256" key="3">
    <source>
        <dbReference type="ARBA" id="ARBA00023239"/>
    </source>
</evidence>
<dbReference type="EC" id="4.1.2.4" evidence="7"/>
<dbReference type="GO" id="GO:0006018">
    <property type="term" value="P:2-deoxyribose 1-phosphate catabolic process"/>
    <property type="evidence" value="ECO:0007669"/>
    <property type="project" value="UniProtKB-UniRule"/>
</dbReference>
<protein>
    <recommendedName>
        <fullName evidence="7">Deoxyribose-phosphate aldolase</fullName>
        <shortName evidence="7">DERA</shortName>
        <ecNumber evidence="7">4.1.2.4</ecNumber>
    </recommendedName>
    <alternativeName>
        <fullName evidence="7">2-deoxy-D-ribose 5-phosphate aldolase</fullName>
    </alternativeName>
    <alternativeName>
        <fullName evidence="7">Phosphodeoxyriboaldolase</fullName>
        <shortName evidence="7">Deoxyriboaldolase</shortName>
    </alternativeName>
</protein>
<comment type="similarity">
    <text evidence="1 7">Belongs to the DeoC/FbaB aldolase family. DeoC type 1 subfamily.</text>
</comment>
<dbReference type="CDD" id="cd00959">
    <property type="entry name" value="DeoC"/>
    <property type="match status" value="1"/>
</dbReference>
<dbReference type="SUPFAM" id="SSF51569">
    <property type="entry name" value="Aldolase"/>
    <property type="match status" value="1"/>
</dbReference>
<evidence type="ECO:0000256" key="1">
    <source>
        <dbReference type="ARBA" id="ARBA00010936"/>
    </source>
</evidence>
<dbReference type="GO" id="GO:0005737">
    <property type="term" value="C:cytoplasm"/>
    <property type="evidence" value="ECO:0007669"/>
    <property type="project" value="UniProtKB-SubCell"/>
</dbReference>
<keyword evidence="4 7" id="KW-0704">Schiff base</keyword>
<comment type="pathway">
    <text evidence="7">Carbohydrate degradation; 2-deoxy-D-ribose 1-phosphate degradation; D-glyceraldehyde 3-phosphate and acetaldehyde from 2-deoxy-alpha-D-ribose 1-phosphate: step 2/2.</text>
</comment>
<dbReference type="GO" id="GO:0016052">
    <property type="term" value="P:carbohydrate catabolic process"/>
    <property type="evidence" value="ECO:0007669"/>
    <property type="project" value="TreeGrafter"/>
</dbReference>
<feature type="active site" description="Schiff-base intermediate with acetaldehyde" evidence="7">
    <location>
        <position position="157"/>
    </location>
</feature>
<dbReference type="InterPro" id="IPR028581">
    <property type="entry name" value="DeoC_typeI"/>
</dbReference>
<dbReference type="InterPro" id="IPR013785">
    <property type="entry name" value="Aldolase_TIM"/>
</dbReference>
<dbReference type="FunFam" id="3.20.20.70:FF:000044">
    <property type="entry name" value="Deoxyribose-phosphate aldolase"/>
    <property type="match status" value="1"/>
</dbReference>
<dbReference type="GO" id="GO:0009264">
    <property type="term" value="P:deoxyribonucleotide catabolic process"/>
    <property type="evidence" value="ECO:0007669"/>
    <property type="project" value="UniProtKB-UniRule"/>
</dbReference>
<feature type="active site" description="Proton donor/acceptor" evidence="7">
    <location>
        <position position="95"/>
    </location>
</feature>
<reference evidence="9" key="1">
    <citation type="submission" date="2017-04" db="EMBL/GenBank/DDBJ databases">
        <authorList>
            <person name="Varghese N."/>
            <person name="Submissions S."/>
        </authorList>
    </citation>
    <scope>NUCLEOTIDE SEQUENCE [LARGE SCALE GENOMIC DNA]</scope>
    <source>
        <strain evidence="9">RKEM611</strain>
    </source>
</reference>
<dbReference type="HAMAP" id="MF_00114">
    <property type="entry name" value="DeoC_type1"/>
    <property type="match status" value="1"/>
</dbReference>
<dbReference type="SMART" id="SM01133">
    <property type="entry name" value="DeoC"/>
    <property type="match status" value="1"/>
</dbReference>
<comment type="catalytic activity">
    <reaction evidence="5 7">
        <text>2-deoxy-D-ribose 5-phosphate = D-glyceraldehyde 3-phosphate + acetaldehyde</text>
        <dbReference type="Rhea" id="RHEA:12821"/>
        <dbReference type="ChEBI" id="CHEBI:15343"/>
        <dbReference type="ChEBI" id="CHEBI:59776"/>
        <dbReference type="ChEBI" id="CHEBI:62877"/>
        <dbReference type="EC" id="4.1.2.4"/>
    </reaction>
</comment>
<dbReference type="STRING" id="1513793.SAMN06296036_122113"/>
<evidence type="ECO:0000256" key="6">
    <source>
        <dbReference type="ARBA" id="ARBA00056337"/>
    </source>
</evidence>
<dbReference type="GO" id="GO:0004139">
    <property type="term" value="F:deoxyribose-phosphate aldolase activity"/>
    <property type="evidence" value="ECO:0007669"/>
    <property type="project" value="UniProtKB-UniRule"/>
</dbReference>
<evidence type="ECO:0000256" key="5">
    <source>
        <dbReference type="ARBA" id="ARBA00048791"/>
    </source>
</evidence>
<dbReference type="RefSeq" id="WP_132323492.1">
    <property type="nucleotide sequence ID" value="NZ_FWZT01000022.1"/>
</dbReference>
<proteinExistence type="inferred from homology"/>
<dbReference type="InterPro" id="IPR002915">
    <property type="entry name" value="DeoC/FbaB/LacD_aldolase"/>
</dbReference>
<dbReference type="EMBL" id="FWZT01000022">
    <property type="protein sequence ID" value="SMF65175.1"/>
    <property type="molecule type" value="Genomic_DNA"/>
</dbReference>
<name>A0A1Y6CNH4_9BACT</name>
<comment type="function">
    <text evidence="6 7">Catalyzes a reversible aldol reaction between acetaldehyde and D-glyceraldehyde 3-phosphate to generate 2-deoxy-D-ribose 5-phosphate.</text>
</comment>
<dbReference type="NCBIfam" id="TIGR00126">
    <property type="entry name" value="deoC"/>
    <property type="match status" value="1"/>
</dbReference>
<evidence type="ECO:0000256" key="2">
    <source>
        <dbReference type="ARBA" id="ARBA00022490"/>
    </source>
</evidence>
<evidence type="ECO:0000313" key="9">
    <source>
        <dbReference type="Proteomes" id="UP000192907"/>
    </source>
</evidence>
<comment type="subcellular location">
    <subcellularLocation>
        <location evidence="7">Cytoplasm</location>
    </subcellularLocation>
</comment>
<dbReference type="UniPathway" id="UPA00002">
    <property type="reaction ID" value="UER00468"/>
</dbReference>
<dbReference type="Proteomes" id="UP000192907">
    <property type="component" value="Unassembled WGS sequence"/>
</dbReference>
<keyword evidence="3 7" id="KW-0456">Lyase</keyword>
<accession>A0A1Y6CNH4</accession>
<keyword evidence="9" id="KW-1185">Reference proteome</keyword>
<dbReference type="PANTHER" id="PTHR10889:SF1">
    <property type="entry name" value="DEOXYRIBOSE-PHOSPHATE ALDOLASE"/>
    <property type="match status" value="1"/>
</dbReference>
<dbReference type="Gene3D" id="3.20.20.70">
    <property type="entry name" value="Aldolase class I"/>
    <property type="match status" value="1"/>
</dbReference>
<dbReference type="InterPro" id="IPR011343">
    <property type="entry name" value="DeoC"/>
</dbReference>
<organism evidence="8 9">
    <name type="scientific">Pseudobacteriovorax antillogorgiicola</name>
    <dbReference type="NCBI Taxonomy" id="1513793"/>
    <lineage>
        <taxon>Bacteria</taxon>
        <taxon>Pseudomonadati</taxon>
        <taxon>Bdellovibrionota</taxon>
        <taxon>Oligoflexia</taxon>
        <taxon>Oligoflexales</taxon>
        <taxon>Pseudobacteriovoracaceae</taxon>
        <taxon>Pseudobacteriovorax</taxon>
    </lineage>
</organism>
<sequence>MDTLSQESLASFIDHTLLDPNANETQIKNLCDEAKLYGFKTVCIESKWLTLAQSQLRDCNVLPITVIDFPGGQSCPEKKHQETIEAIKNGAKEIDMVLNRQLLHDRDLTGLFHDISAVIKASDSIPVKVIIETSELSDEEKVIACAISSAAGAAFVKTSTGFTKSGATKGDIELMRRTVGPHLGVKASGGVRTLDAALKMIQAGASRIGSSSSCKIIDKLNGL</sequence>
<dbReference type="AlphaFoldDB" id="A0A1Y6CNH4"/>
<gene>
    <name evidence="7" type="primary">deoC</name>
    <name evidence="8" type="ORF">SAMN06296036_122113</name>
</gene>
<dbReference type="Pfam" id="PF01791">
    <property type="entry name" value="DeoC"/>
    <property type="match status" value="1"/>
</dbReference>